<dbReference type="Pfam" id="PF25838">
    <property type="entry name" value="Apionate_lact_M"/>
    <property type="match status" value="1"/>
</dbReference>
<sequence>MNAQEPTSLNIRLYGTDEPLPASRRLTAGPLSAELQAGNLRHIRYGGIEVIRAISFIVRDRHWGTYAPQIDQLAVLQEAGRFEVTYQASVDDGTQRLSYAVRITGTPTGLRFGGRANAQTDFETNRTGFVILHPLDGVAGQAAEVEHVDGRIEQTRFPERIAPLQPMSQLRAITHQPRPGLRVCCRMEGDTFEMEDQRNWTDASFKTYVRPLALPWPYTLRPGETVSQDITLTIDADAAPQIKNAAPVGLSIGWPTGPLPTVGAGLSREELADTTVHLERLIALQPRHLIHHFDPRTGRTEDLRQAADIAHRLGAEPWLEVVVASVQDFEKELADLGQAHAHLGSPFQVVLVSPAADLKATLPGSPWPPAPPLPALYRAARQAFPGARLGGGMFSFFTELNRKRPPLDEIDLVTFTTAAIFHAGDDATVIENLESLPSLTASARHIAGHRPFVAGPSAIGMRMNPYGEAPVLNLANTRQAMNENDPRQRGLIGAAWALGYVSHMARGGAQAVTLGGTTAAQGVLAVPQRWPQPGYETAGGYFPIFHVQRLLAGLAGHEMLQVETPDPSCIAAIALRQGQAITLLLANLRPEPQDVLLPFEMKGLCVLDASHFHAAAQNPYFLDALAPASGCHIRLDAHAVARVALASIHA</sequence>
<dbReference type="InterPro" id="IPR058787">
    <property type="entry name" value="ApnL_M"/>
</dbReference>
<feature type="domain" description="D-apionate lactonase TIM barrel" evidence="2">
    <location>
        <begin position="263"/>
        <end position="556"/>
    </location>
</feature>
<name>A0A7T2W0Y2_DELAC</name>
<evidence type="ECO:0000259" key="2">
    <source>
        <dbReference type="Pfam" id="PF25838"/>
    </source>
</evidence>
<dbReference type="AlphaFoldDB" id="A0A7T2W0Y2"/>
<evidence type="ECO:0000259" key="3">
    <source>
        <dbReference type="Pfam" id="PF25839"/>
    </source>
</evidence>
<dbReference type="InterPro" id="IPR058788">
    <property type="entry name" value="ApnL_N"/>
</dbReference>
<dbReference type="Pfam" id="PF25839">
    <property type="entry name" value="Apionate_lact_C"/>
    <property type="match status" value="1"/>
</dbReference>
<dbReference type="Pfam" id="PF25837">
    <property type="entry name" value="Apionate_lact_N"/>
    <property type="match status" value="1"/>
</dbReference>
<feature type="domain" description="D-apionate lactonase N-terminal" evidence="1">
    <location>
        <begin position="12"/>
        <end position="235"/>
    </location>
</feature>
<dbReference type="InterPro" id="IPR058789">
    <property type="entry name" value="ApnL_C"/>
</dbReference>
<evidence type="ECO:0000313" key="5">
    <source>
        <dbReference type="Proteomes" id="UP000594778"/>
    </source>
</evidence>
<evidence type="ECO:0000313" key="4">
    <source>
        <dbReference type="EMBL" id="QPS10195.1"/>
    </source>
</evidence>
<accession>A0A7T2W0Y2</accession>
<evidence type="ECO:0000259" key="1">
    <source>
        <dbReference type="Pfam" id="PF25837"/>
    </source>
</evidence>
<organism evidence="4 5">
    <name type="scientific">Delftia acidovorans</name>
    <name type="common">Pseudomonas acidovorans</name>
    <name type="synonym">Comamonas acidovorans</name>
    <dbReference type="NCBI Taxonomy" id="80866"/>
    <lineage>
        <taxon>Bacteria</taxon>
        <taxon>Pseudomonadati</taxon>
        <taxon>Pseudomonadota</taxon>
        <taxon>Betaproteobacteria</taxon>
        <taxon>Burkholderiales</taxon>
        <taxon>Comamonadaceae</taxon>
        <taxon>Delftia</taxon>
    </lineage>
</organism>
<protein>
    <submittedName>
        <fullName evidence="4">Uncharacterized protein</fullName>
    </submittedName>
</protein>
<dbReference type="EMBL" id="CP065668">
    <property type="protein sequence ID" value="QPS10195.1"/>
    <property type="molecule type" value="Genomic_DNA"/>
</dbReference>
<dbReference type="RefSeq" id="WP_197956795.1">
    <property type="nucleotide sequence ID" value="NZ_CP065668.1"/>
</dbReference>
<reference evidence="4 5" key="1">
    <citation type="submission" date="2020-12" db="EMBL/GenBank/DDBJ databases">
        <title>FDA dAtabase for Regulatory Grade micrObial Sequences (FDA-ARGOS): Supporting development and validation of Infectious Disease Dx tests.</title>
        <authorList>
            <person name="Sproer C."/>
            <person name="Gronow S."/>
            <person name="Severitt S."/>
            <person name="Schroder I."/>
            <person name="Tallon L."/>
            <person name="Sadzewicz L."/>
            <person name="Zhao X."/>
            <person name="Boylan J."/>
            <person name="Ott S."/>
            <person name="Bowen H."/>
            <person name="Vavikolanu K."/>
            <person name="Mehta A."/>
            <person name="Aluvathingal J."/>
            <person name="Nadendla S."/>
            <person name="Lowell S."/>
            <person name="Myers T."/>
            <person name="Yan Y."/>
            <person name="Sichtig H."/>
        </authorList>
    </citation>
    <scope>NUCLEOTIDE SEQUENCE [LARGE SCALE GENOMIC DNA]</scope>
    <source>
        <strain evidence="4 5">FDAARGOS_909</strain>
    </source>
</reference>
<feature type="domain" description="D-apionate lactonase C-terminal" evidence="3">
    <location>
        <begin position="567"/>
        <end position="643"/>
    </location>
</feature>
<dbReference type="Proteomes" id="UP000594778">
    <property type="component" value="Chromosome"/>
</dbReference>
<proteinExistence type="predicted"/>
<gene>
    <name evidence="4" type="ORF">I6G66_09435</name>
</gene>